<evidence type="ECO:0000259" key="9">
    <source>
        <dbReference type="PROSITE" id="PS50011"/>
    </source>
</evidence>
<protein>
    <recommendedName>
        <fullName evidence="1">cyclin-dependent kinase</fullName>
        <ecNumber evidence="1">2.7.11.22</ecNumber>
    </recommendedName>
</protein>
<gene>
    <name evidence="10" type="ORF">VOLCADRAFT_67308</name>
</gene>
<dbReference type="eggNOG" id="KOG0593">
    <property type="taxonomic scope" value="Eukaryota"/>
</dbReference>
<evidence type="ECO:0000313" key="11">
    <source>
        <dbReference type="Proteomes" id="UP000001058"/>
    </source>
</evidence>
<reference evidence="10 11" key="1">
    <citation type="journal article" date="2010" name="Science">
        <title>Genomic analysis of organismal complexity in the multicellular green alga Volvox carteri.</title>
        <authorList>
            <person name="Prochnik S.E."/>
            <person name="Umen J."/>
            <person name="Nedelcu A.M."/>
            <person name="Hallmann A."/>
            <person name="Miller S.M."/>
            <person name="Nishii I."/>
            <person name="Ferris P."/>
            <person name="Kuo A."/>
            <person name="Mitros T."/>
            <person name="Fritz-Laylin L.K."/>
            <person name="Hellsten U."/>
            <person name="Chapman J."/>
            <person name="Simakov O."/>
            <person name="Rensing S.A."/>
            <person name="Terry A."/>
            <person name="Pangilinan J."/>
            <person name="Kapitonov V."/>
            <person name="Jurka J."/>
            <person name="Salamov A."/>
            <person name="Shapiro H."/>
            <person name="Schmutz J."/>
            <person name="Grimwood J."/>
            <person name="Lindquist E."/>
            <person name="Lucas S."/>
            <person name="Grigoriev I.V."/>
            <person name="Schmitt R."/>
            <person name="Kirk D."/>
            <person name="Rokhsar D.S."/>
        </authorList>
    </citation>
    <scope>NUCLEOTIDE SEQUENCE [LARGE SCALE GENOMIC DNA]</scope>
    <source>
        <strain evidence="11">f. Nagariensis / Eve</strain>
    </source>
</reference>
<dbReference type="InterPro" id="IPR050117">
    <property type="entry name" value="MAPK"/>
</dbReference>
<evidence type="ECO:0000256" key="1">
    <source>
        <dbReference type="ARBA" id="ARBA00012425"/>
    </source>
</evidence>
<keyword evidence="3" id="KW-0808">Transferase</keyword>
<evidence type="ECO:0000256" key="7">
    <source>
        <dbReference type="ARBA" id="ARBA00047811"/>
    </source>
</evidence>
<keyword evidence="11" id="KW-1185">Reference proteome</keyword>
<dbReference type="InterPro" id="IPR011009">
    <property type="entry name" value="Kinase-like_dom_sf"/>
</dbReference>
<dbReference type="Gene3D" id="3.30.200.20">
    <property type="entry name" value="Phosphorylase Kinase, domain 1"/>
    <property type="match status" value="1"/>
</dbReference>
<keyword evidence="5" id="KW-0418">Kinase</keyword>
<dbReference type="GO" id="GO:0004693">
    <property type="term" value="F:cyclin-dependent protein serine/threonine kinase activity"/>
    <property type="evidence" value="ECO:0007669"/>
    <property type="project" value="UniProtKB-EC"/>
</dbReference>
<dbReference type="PROSITE" id="PS50011">
    <property type="entry name" value="PROTEIN_KINASE_DOM"/>
    <property type="match status" value="1"/>
</dbReference>
<dbReference type="InterPro" id="IPR000719">
    <property type="entry name" value="Prot_kinase_dom"/>
</dbReference>
<dbReference type="PROSITE" id="PS00108">
    <property type="entry name" value="PROTEIN_KINASE_ST"/>
    <property type="match status" value="1"/>
</dbReference>
<sequence>QRYEYLETISSGAYGVCYKVLDTATGQHCAAKGIKQAHEDAEVMRLTLREVKILKTLPPHVNVVRLLEAFRSHSGRVYLVFEYVERSLYQELERHPAGALPGPMVKSVAWQLLHALGHCHDHGVLHRDVKPANVLLTGYTPGLGSGGVVKLCDFGFARTLPGGGGRAGGGAGGGAGIGAGAAGLSSYVMTRWYRPPEVLVGDSYGTAIDIWSYGCTLAELATGRPLFPAGRSTVDQLWRIMRCLGPLPPLQAAAMRRDLGLQAVWSPPQRLKTLRQRLPDLDPRLFEVVSACLTMDPQRRPTVRQLLEMPYF</sequence>
<evidence type="ECO:0000256" key="6">
    <source>
        <dbReference type="ARBA" id="ARBA00022840"/>
    </source>
</evidence>
<comment type="catalytic activity">
    <reaction evidence="8">
        <text>L-seryl-[protein] + ATP = O-phospho-L-seryl-[protein] + ADP + H(+)</text>
        <dbReference type="Rhea" id="RHEA:17989"/>
        <dbReference type="Rhea" id="RHEA-COMP:9863"/>
        <dbReference type="Rhea" id="RHEA-COMP:11604"/>
        <dbReference type="ChEBI" id="CHEBI:15378"/>
        <dbReference type="ChEBI" id="CHEBI:29999"/>
        <dbReference type="ChEBI" id="CHEBI:30616"/>
        <dbReference type="ChEBI" id="CHEBI:83421"/>
        <dbReference type="ChEBI" id="CHEBI:456216"/>
        <dbReference type="EC" id="2.7.11.22"/>
    </reaction>
</comment>
<evidence type="ECO:0000256" key="5">
    <source>
        <dbReference type="ARBA" id="ARBA00022777"/>
    </source>
</evidence>
<keyword evidence="6" id="KW-0067">ATP-binding</keyword>
<dbReference type="FunFam" id="1.10.510.10:FF:000980">
    <property type="entry name" value="Predicted protein"/>
    <property type="match status" value="1"/>
</dbReference>
<dbReference type="GeneID" id="9627685"/>
<keyword evidence="2" id="KW-0723">Serine/threonine-protein kinase</keyword>
<dbReference type="Proteomes" id="UP000001058">
    <property type="component" value="Unassembled WGS sequence"/>
</dbReference>
<dbReference type="EMBL" id="GL378385">
    <property type="protein sequence ID" value="EFJ42186.1"/>
    <property type="molecule type" value="Genomic_DNA"/>
</dbReference>
<name>D8UDL6_VOLCA</name>
<dbReference type="FunFam" id="3.30.200.20:FF:000049">
    <property type="entry name" value="cyclin-dependent kinase-like 1 isoform X1"/>
    <property type="match status" value="1"/>
</dbReference>
<feature type="non-terminal residue" evidence="10">
    <location>
        <position position="1"/>
    </location>
</feature>
<dbReference type="OrthoDB" id="550242at2759"/>
<feature type="domain" description="Protein kinase" evidence="9">
    <location>
        <begin position="3"/>
        <end position="312"/>
    </location>
</feature>
<dbReference type="EC" id="2.7.11.22" evidence="1"/>
<dbReference type="RefSeq" id="XP_002956729.1">
    <property type="nucleotide sequence ID" value="XM_002956683.1"/>
</dbReference>
<dbReference type="Gene3D" id="1.10.510.10">
    <property type="entry name" value="Transferase(Phosphotransferase) domain 1"/>
    <property type="match status" value="1"/>
</dbReference>
<dbReference type="KEGG" id="vcn:VOLCADRAFT_67308"/>
<comment type="catalytic activity">
    <reaction evidence="7">
        <text>L-threonyl-[protein] + ATP = O-phospho-L-threonyl-[protein] + ADP + H(+)</text>
        <dbReference type="Rhea" id="RHEA:46608"/>
        <dbReference type="Rhea" id="RHEA-COMP:11060"/>
        <dbReference type="Rhea" id="RHEA-COMP:11605"/>
        <dbReference type="ChEBI" id="CHEBI:15378"/>
        <dbReference type="ChEBI" id="CHEBI:30013"/>
        <dbReference type="ChEBI" id="CHEBI:30616"/>
        <dbReference type="ChEBI" id="CHEBI:61977"/>
        <dbReference type="ChEBI" id="CHEBI:456216"/>
        <dbReference type="EC" id="2.7.11.22"/>
    </reaction>
</comment>
<dbReference type="InterPro" id="IPR008271">
    <property type="entry name" value="Ser/Thr_kinase_AS"/>
</dbReference>
<keyword evidence="4" id="KW-0547">Nucleotide-binding</keyword>
<evidence type="ECO:0000256" key="8">
    <source>
        <dbReference type="ARBA" id="ARBA00048367"/>
    </source>
</evidence>
<dbReference type="GO" id="GO:0005524">
    <property type="term" value="F:ATP binding"/>
    <property type="evidence" value="ECO:0007669"/>
    <property type="project" value="UniProtKB-KW"/>
</dbReference>
<dbReference type="Pfam" id="PF00069">
    <property type="entry name" value="Pkinase"/>
    <property type="match status" value="1"/>
</dbReference>
<dbReference type="InParanoid" id="D8UDL6"/>
<feature type="non-terminal residue" evidence="10">
    <location>
        <position position="312"/>
    </location>
</feature>
<evidence type="ECO:0000313" key="10">
    <source>
        <dbReference type="EMBL" id="EFJ42186.1"/>
    </source>
</evidence>
<proteinExistence type="predicted"/>
<evidence type="ECO:0000256" key="3">
    <source>
        <dbReference type="ARBA" id="ARBA00022679"/>
    </source>
</evidence>
<evidence type="ECO:0000256" key="4">
    <source>
        <dbReference type="ARBA" id="ARBA00022741"/>
    </source>
</evidence>
<dbReference type="PANTHER" id="PTHR24055">
    <property type="entry name" value="MITOGEN-ACTIVATED PROTEIN KINASE"/>
    <property type="match status" value="1"/>
</dbReference>
<dbReference type="AlphaFoldDB" id="D8UDL6"/>
<organism evidence="11">
    <name type="scientific">Volvox carteri f. nagariensis</name>
    <dbReference type="NCBI Taxonomy" id="3068"/>
    <lineage>
        <taxon>Eukaryota</taxon>
        <taxon>Viridiplantae</taxon>
        <taxon>Chlorophyta</taxon>
        <taxon>core chlorophytes</taxon>
        <taxon>Chlorophyceae</taxon>
        <taxon>CS clade</taxon>
        <taxon>Chlamydomonadales</taxon>
        <taxon>Volvocaceae</taxon>
        <taxon>Volvox</taxon>
    </lineage>
</organism>
<dbReference type="SMART" id="SM00220">
    <property type="entry name" value="S_TKc"/>
    <property type="match status" value="1"/>
</dbReference>
<evidence type="ECO:0000256" key="2">
    <source>
        <dbReference type="ARBA" id="ARBA00022527"/>
    </source>
</evidence>
<dbReference type="SUPFAM" id="SSF56112">
    <property type="entry name" value="Protein kinase-like (PK-like)"/>
    <property type="match status" value="1"/>
</dbReference>
<accession>D8UDL6</accession>